<proteinExistence type="inferred from homology"/>
<keyword evidence="2 4" id="KW-0106">Calcium</keyword>
<sequence length="84" mass="9552">YNGYHVVFALAGSPKDADDTSIYMFYQKVGDNSIDSWKNAGRVFKDSDKFDANDEILKEQTQEWSGSATFTSDGKIRLFYTDFS</sequence>
<dbReference type="AlphaFoldDB" id="A0A6A8LWF3"/>
<comment type="similarity">
    <text evidence="1 5">Belongs to the glycosyl hydrolase 68 family.</text>
</comment>
<comment type="caution">
    <text evidence="6">The sequence shown here is derived from an EMBL/GenBank/DDBJ whole genome shotgun (WGS) entry which is preliminary data.</text>
</comment>
<dbReference type="GO" id="GO:0046872">
    <property type="term" value="F:metal ion binding"/>
    <property type="evidence" value="ECO:0007669"/>
    <property type="project" value="UniProtKB-KW"/>
</dbReference>
<feature type="non-terminal residue" evidence="6">
    <location>
        <position position="84"/>
    </location>
</feature>
<feature type="non-terminal residue" evidence="6">
    <location>
        <position position="1"/>
    </location>
</feature>
<dbReference type="GO" id="GO:0016787">
    <property type="term" value="F:hydrolase activity"/>
    <property type="evidence" value="ECO:0007669"/>
    <property type="project" value="UniProtKB-KW"/>
</dbReference>
<organism evidence="6 7">
    <name type="scientific">Ligilactobacillus salivarius</name>
    <dbReference type="NCBI Taxonomy" id="1624"/>
    <lineage>
        <taxon>Bacteria</taxon>
        <taxon>Bacillati</taxon>
        <taxon>Bacillota</taxon>
        <taxon>Bacilli</taxon>
        <taxon>Lactobacillales</taxon>
        <taxon>Lactobacillaceae</taxon>
        <taxon>Ligilactobacillus</taxon>
    </lineage>
</organism>
<comment type="cofactor">
    <cofactor evidence="4">
        <name>Ca(2+)</name>
        <dbReference type="ChEBI" id="CHEBI:29108"/>
    </cofactor>
</comment>
<dbReference type="InterPro" id="IPR023296">
    <property type="entry name" value="Glyco_hydro_beta-prop_sf"/>
</dbReference>
<dbReference type="GO" id="GO:0050053">
    <property type="term" value="F:levansucrase activity"/>
    <property type="evidence" value="ECO:0007669"/>
    <property type="project" value="InterPro"/>
</dbReference>
<evidence type="ECO:0000313" key="7">
    <source>
        <dbReference type="Proteomes" id="UP000437575"/>
    </source>
</evidence>
<keyword evidence="4" id="KW-0479">Metal-binding</keyword>
<gene>
    <name evidence="6" type="ORF">GKC34_14515</name>
</gene>
<evidence type="ECO:0000256" key="5">
    <source>
        <dbReference type="RuleBase" id="RU361220"/>
    </source>
</evidence>
<dbReference type="InterPro" id="IPR003469">
    <property type="entry name" value="Glyco_hydro_68"/>
</dbReference>
<name>A0A6A8LWF3_9LACO</name>
<dbReference type="Gene3D" id="2.115.10.20">
    <property type="entry name" value="Glycosyl hydrolase domain, family 43"/>
    <property type="match status" value="1"/>
</dbReference>
<evidence type="ECO:0000256" key="4">
    <source>
        <dbReference type="PIRSR" id="PIRSR603469-3"/>
    </source>
</evidence>
<evidence type="ECO:0000256" key="2">
    <source>
        <dbReference type="ARBA" id="ARBA00022837"/>
    </source>
</evidence>
<protein>
    <submittedName>
        <fullName evidence="6">Glycoside hydrolase family 68 protein</fullName>
    </submittedName>
</protein>
<evidence type="ECO:0000313" key="6">
    <source>
        <dbReference type="EMBL" id="MSE06887.1"/>
    </source>
</evidence>
<dbReference type="SUPFAM" id="SSF75005">
    <property type="entry name" value="Arabinanase/levansucrase/invertase"/>
    <property type="match status" value="1"/>
</dbReference>
<feature type="binding site" evidence="4">
    <location>
        <position position="32"/>
    </location>
    <ligand>
        <name>Ca(2+)</name>
        <dbReference type="ChEBI" id="CHEBI:29108"/>
        <label>1</label>
    </ligand>
</feature>
<keyword evidence="6" id="KW-0378">Hydrolase</keyword>
<evidence type="ECO:0000256" key="1">
    <source>
        <dbReference type="ARBA" id="ARBA00006775"/>
    </source>
</evidence>
<evidence type="ECO:0000256" key="3">
    <source>
        <dbReference type="PIRSR" id="PIRSR603469-2"/>
    </source>
</evidence>
<feature type="binding site" evidence="3">
    <location>
        <position position="65"/>
    </location>
    <ligand>
        <name>substrate</name>
    </ligand>
</feature>
<dbReference type="Pfam" id="PF02435">
    <property type="entry name" value="Glyco_hydro_68"/>
    <property type="match status" value="1"/>
</dbReference>
<dbReference type="GO" id="GO:0009758">
    <property type="term" value="P:carbohydrate utilization"/>
    <property type="evidence" value="ECO:0007669"/>
    <property type="project" value="InterPro"/>
</dbReference>
<reference evidence="6 7" key="1">
    <citation type="submission" date="2019-11" db="EMBL/GenBank/DDBJ databases">
        <title>Draft Genome Sequence of Plant Growth-Promoting Rhizosphere-Associated Bacteria.</title>
        <authorList>
            <person name="Vasilyev I.Y."/>
            <person name="Radchenko V."/>
            <person name="Ilnitskaya E.V."/>
        </authorList>
    </citation>
    <scope>NUCLEOTIDE SEQUENCE [LARGE SCALE GENOMIC DNA]</scope>
    <source>
        <strain evidence="6 7">VRA_1sq_f</strain>
    </source>
</reference>
<dbReference type="EMBL" id="WKKZ01001472">
    <property type="protein sequence ID" value="MSE06887.1"/>
    <property type="molecule type" value="Genomic_DNA"/>
</dbReference>
<accession>A0A6A8LWF3</accession>
<dbReference type="Proteomes" id="UP000437575">
    <property type="component" value="Unassembled WGS sequence"/>
</dbReference>